<evidence type="ECO:0000313" key="2">
    <source>
        <dbReference type="Proteomes" id="UP000767334"/>
    </source>
</evidence>
<evidence type="ECO:0008006" key="3">
    <source>
        <dbReference type="Google" id="ProtNLM"/>
    </source>
</evidence>
<evidence type="ECO:0000313" key="1">
    <source>
        <dbReference type="EMBL" id="MBM6818540.1"/>
    </source>
</evidence>
<gene>
    <name evidence="1" type="ORF">H6A19_04155</name>
</gene>
<dbReference type="RefSeq" id="WP_204571926.1">
    <property type="nucleotide sequence ID" value="NZ_JACJLL010000015.1"/>
</dbReference>
<keyword evidence="2" id="KW-1185">Reference proteome</keyword>
<protein>
    <recommendedName>
        <fullName evidence="3">SseB protein N-terminal domain-containing protein</fullName>
    </recommendedName>
</protein>
<dbReference type="Proteomes" id="UP000767334">
    <property type="component" value="Unassembled WGS sequence"/>
</dbReference>
<accession>A0ABS2FDB7</accession>
<comment type="caution">
    <text evidence="1">The sequence shown here is derived from an EMBL/GenBank/DDBJ whole genome shotgun (WGS) entry which is preliminary data.</text>
</comment>
<name>A0ABS2FDB7_9CLOT</name>
<reference evidence="1 2" key="1">
    <citation type="journal article" date="2021" name="Sci. Rep.">
        <title>The distribution of antibiotic resistance genes in chicken gut microbiota commensals.</title>
        <authorList>
            <person name="Juricova H."/>
            <person name="Matiasovicova J."/>
            <person name="Kubasova T."/>
            <person name="Cejkova D."/>
            <person name="Rychlik I."/>
        </authorList>
    </citation>
    <scope>NUCLEOTIDE SEQUENCE [LARGE SCALE GENOMIC DNA]</scope>
    <source>
        <strain evidence="1 2">An435</strain>
    </source>
</reference>
<proteinExistence type="predicted"/>
<sequence>MNTVTAKRYQDLMQEFLKTPRSDVKGFRKKYEEVLNEFLSLDEVYVIASRSATVEEVKENKARPLCALNHKKLPCMWFFSEKEFAQNFVKHFGIIKDGTEYIIKLQGEDLIKVIKFGIFNGVYQFSIDEGKCTMVMVPYDLLNTYLVNNVEENFLDKNQYELMVLFTMMKFHKKLVYAIESDDKDNNGKNILAADRSGVLNIFAQKDDANIHKYDIGYGRKEAIGLNIIEFRNAINSIIDSIETVRFEIKENIIEIKSSKLAYILNEMVKLEYK</sequence>
<organism evidence="1 2">
    <name type="scientific">Clostridium saudiense</name>
    <dbReference type="NCBI Taxonomy" id="1414720"/>
    <lineage>
        <taxon>Bacteria</taxon>
        <taxon>Bacillati</taxon>
        <taxon>Bacillota</taxon>
        <taxon>Clostridia</taxon>
        <taxon>Eubacteriales</taxon>
        <taxon>Clostridiaceae</taxon>
        <taxon>Clostridium</taxon>
    </lineage>
</organism>
<dbReference type="EMBL" id="JACJLL010000015">
    <property type="protein sequence ID" value="MBM6818540.1"/>
    <property type="molecule type" value="Genomic_DNA"/>
</dbReference>